<dbReference type="SUPFAM" id="SSF47413">
    <property type="entry name" value="lambda repressor-like DNA-binding domains"/>
    <property type="match status" value="1"/>
</dbReference>
<keyword evidence="3" id="KW-1185">Reference proteome</keyword>
<dbReference type="Pfam" id="PF01381">
    <property type="entry name" value="HTH_3"/>
    <property type="match status" value="1"/>
</dbReference>
<dbReference type="CDD" id="cd00093">
    <property type="entry name" value="HTH_XRE"/>
    <property type="match status" value="1"/>
</dbReference>
<protein>
    <submittedName>
        <fullName evidence="2">Helix-turn-helix domain-containing protein</fullName>
    </submittedName>
</protein>
<organism evidence="2 3">
    <name type="scientific">Flavobacterium qiangtangense</name>
    <dbReference type="NCBI Taxonomy" id="1442595"/>
    <lineage>
        <taxon>Bacteria</taxon>
        <taxon>Pseudomonadati</taxon>
        <taxon>Bacteroidota</taxon>
        <taxon>Flavobacteriia</taxon>
        <taxon>Flavobacteriales</taxon>
        <taxon>Flavobacteriaceae</taxon>
        <taxon>Flavobacterium</taxon>
    </lineage>
</organism>
<dbReference type="RefSeq" id="WP_379791323.1">
    <property type="nucleotide sequence ID" value="NZ_JBHSQB010000006.1"/>
</dbReference>
<accession>A0ABW1PMT6</accession>
<evidence type="ECO:0000313" key="2">
    <source>
        <dbReference type="EMBL" id="MFC6096451.1"/>
    </source>
</evidence>
<dbReference type="InterPro" id="IPR001387">
    <property type="entry name" value="Cro/C1-type_HTH"/>
</dbReference>
<dbReference type="SMART" id="SM00530">
    <property type="entry name" value="HTH_XRE"/>
    <property type="match status" value="1"/>
</dbReference>
<name>A0ABW1PMT6_9FLAO</name>
<dbReference type="InterPro" id="IPR010982">
    <property type="entry name" value="Lambda_DNA-bd_dom_sf"/>
</dbReference>
<proteinExistence type="predicted"/>
<gene>
    <name evidence="2" type="ORF">ACFPVY_07305</name>
</gene>
<dbReference type="Gene3D" id="1.10.260.40">
    <property type="entry name" value="lambda repressor-like DNA-binding domains"/>
    <property type="match status" value="1"/>
</dbReference>
<evidence type="ECO:0000313" key="3">
    <source>
        <dbReference type="Proteomes" id="UP001596287"/>
    </source>
</evidence>
<dbReference type="EMBL" id="JBHSQB010000006">
    <property type="protein sequence ID" value="MFC6096451.1"/>
    <property type="molecule type" value="Genomic_DNA"/>
</dbReference>
<dbReference type="Proteomes" id="UP001596287">
    <property type="component" value="Unassembled WGS sequence"/>
</dbReference>
<sequence length="77" mass="8669">MGTHIYSNLQTIRLLKGISIETVATKVNFSFGHYRRIENGKTDIKVSKLLEIIKALNTKPDLVFGHALFVPLSNIED</sequence>
<reference evidence="3" key="1">
    <citation type="journal article" date="2019" name="Int. J. Syst. Evol. Microbiol.">
        <title>The Global Catalogue of Microorganisms (GCM) 10K type strain sequencing project: providing services to taxonomists for standard genome sequencing and annotation.</title>
        <authorList>
            <consortium name="The Broad Institute Genomics Platform"/>
            <consortium name="The Broad Institute Genome Sequencing Center for Infectious Disease"/>
            <person name="Wu L."/>
            <person name="Ma J."/>
        </authorList>
    </citation>
    <scope>NUCLEOTIDE SEQUENCE [LARGE SCALE GENOMIC DNA]</scope>
    <source>
        <strain evidence="3">CCUG 49679</strain>
    </source>
</reference>
<feature type="domain" description="HTH cro/C1-type" evidence="1">
    <location>
        <begin position="9"/>
        <end position="63"/>
    </location>
</feature>
<evidence type="ECO:0000259" key="1">
    <source>
        <dbReference type="PROSITE" id="PS50943"/>
    </source>
</evidence>
<dbReference type="PROSITE" id="PS50943">
    <property type="entry name" value="HTH_CROC1"/>
    <property type="match status" value="1"/>
</dbReference>
<comment type="caution">
    <text evidence="2">The sequence shown here is derived from an EMBL/GenBank/DDBJ whole genome shotgun (WGS) entry which is preliminary data.</text>
</comment>